<dbReference type="AlphaFoldDB" id="A0A6J5V6E5"/>
<gene>
    <name evidence="2" type="ORF">CURHAP_LOCUS37520</name>
</gene>
<organism evidence="2 3">
    <name type="scientific">Prunus armeniaca</name>
    <name type="common">Apricot</name>
    <name type="synonym">Armeniaca vulgaris</name>
    <dbReference type="NCBI Taxonomy" id="36596"/>
    <lineage>
        <taxon>Eukaryota</taxon>
        <taxon>Viridiplantae</taxon>
        <taxon>Streptophyta</taxon>
        <taxon>Embryophyta</taxon>
        <taxon>Tracheophyta</taxon>
        <taxon>Spermatophyta</taxon>
        <taxon>Magnoliopsida</taxon>
        <taxon>eudicotyledons</taxon>
        <taxon>Gunneridae</taxon>
        <taxon>Pentapetalae</taxon>
        <taxon>rosids</taxon>
        <taxon>fabids</taxon>
        <taxon>Rosales</taxon>
        <taxon>Rosaceae</taxon>
        <taxon>Amygdaloideae</taxon>
        <taxon>Amygdaleae</taxon>
        <taxon>Prunus</taxon>
    </lineage>
</organism>
<name>A0A6J5V6E5_PRUAR</name>
<protein>
    <submittedName>
        <fullName evidence="2">Uncharacterized protein</fullName>
    </submittedName>
</protein>
<feature type="compositionally biased region" description="Polar residues" evidence="1">
    <location>
        <begin position="1"/>
        <end position="13"/>
    </location>
</feature>
<dbReference type="Proteomes" id="UP000507222">
    <property type="component" value="Unassembled WGS sequence"/>
</dbReference>
<accession>A0A6J5V6E5</accession>
<feature type="region of interest" description="Disordered" evidence="1">
    <location>
        <begin position="1"/>
        <end position="23"/>
    </location>
</feature>
<evidence type="ECO:0000313" key="3">
    <source>
        <dbReference type="Proteomes" id="UP000507222"/>
    </source>
</evidence>
<dbReference type="EMBL" id="CAEKDK010000006">
    <property type="protein sequence ID" value="CAB4283264.1"/>
    <property type="molecule type" value="Genomic_DNA"/>
</dbReference>
<proteinExistence type="predicted"/>
<evidence type="ECO:0000256" key="1">
    <source>
        <dbReference type="SAM" id="MobiDB-lite"/>
    </source>
</evidence>
<evidence type="ECO:0000313" key="2">
    <source>
        <dbReference type="EMBL" id="CAB4283264.1"/>
    </source>
</evidence>
<reference evidence="2 3" key="1">
    <citation type="submission" date="2020-05" db="EMBL/GenBank/DDBJ databases">
        <authorList>
            <person name="Campoy J."/>
            <person name="Schneeberger K."/>
            <person name="Spophaly S."/>
        </authorList>
    </citation>
    <scope>NUCLEOTIDE SEQUENCE [LARGE SCALE GENOMIC DNA]</scope>
    <source>
        <strain evidence="2">PruArmRojPasFocal</strain>
    </source>
</reference>
<feature type="region of interest" description="Disordered" evidence="1">
    <location>
        <begin position="86"/>
        <end position="149"/>
    </location>
</feature>
<sequence>MKGSSTPGTPSQKSIKRRRAEKSRLNALEKKVELLLNETDAIQDQNKTLRGQNEHIEERQIGLQAKLRRTQKKVIRDSCRTRRVERRLFGEETASTRLPQDGHISPSSAPAETSHEGDYSRGGPAPWRGDEADAGAAPPTITDTEPDLREAMRAMIKGEMGSVWD</sequence>